<proteinExistence type="inferred from homology"/>
<dbReference type="InterPro" id="IPR002347">
    <property type="entry name" value="SDR_fam"/>
</dbReference>
<dbReference type="Pfam" id="PF00106">
    <property type="entry name" value="adh_short"/>
    <property type="match status" value="1"/>
</dbReference>
<name>A0ABX7BCH1_9PROT</name>
<accession>A0ABX7BCH1</accession>
<dbReference type="InterPro" id="IPR036291">
    <property type="entry name" value="NAD(P)-bd_dom_sf"/>
</dbReference>
<dbReference type="SUPFAM" id="SSF51735">
    <property type="entry name" value="NAD(P)-binding Rossmann-fold domains"/>
    <property type="match status" value="1"/>
</dbReference>
<evidence type="ECO:0000256" key="3">
    <source>
        <dbReference type="RuleBase" id="RU000363"/>
    </source>
</evidence>
<dbReference type="PANTHER" id="PTHR44196:SF1">
    <property type="entry name" value="DEHYDROGENASE_REDUCTASE SDR FAMILY MEMBER 7B"/>
    <property type="match status" value="1"/>
</dbReference>
<evidence type="ECO:0000313" key="6">
    <source>
        <dbReference type="Proteomes" id="UP000595197"/>
    </source>
</evidence>
<sequence length="268" mass="27809">MDLMGKRVLVTGGSSGIGLTLARSLGARGARLVLAGRRETPLREAGQALRAQDVEVETVAGDVADPAARAAFLDAAVRAFGGLDILVNNAGVVRAGRLESMDEAEIRAMVEVDLLAPILLTRAALPLLRASGEAMIVNVASALALVGVPFYAVYAGAKAGIGRFGEALRRELAGEGIHVLTVYPGATDTPMMRSNNAGPELGFSKEPVEAVAEAIVAGMIAGALEIVRGGEARAQMLETNRTDPAALDRRFLGLKPALEEAVRGHKAL</sequence>
<reference evidence="5" key="1">
    <citation type="submission" date="2021-02" db="EMBL/GenBank/DDBJ databases">
        <title>Skermanella TT6 skin isolate.</title>
        <authorList>
            <person name="Lee K."/>
            <person name="Ganzorig M."/>
        </authorList>
    </citation>
    <scope>NUCLEOTIDE SEQUENCE</scope>
    <source>
        <strain evidence="5">TT6</strain>
    </source>
</reference>
<organism evidence="5 6">
    <name type="scientific">Skermanella cutis</name>
    <dbReference type="NCBI Taxonomy" id="2775420"/>
    <lineage>
        <taxon>Bacteria</taxon>
        <taxon>Pseudomonadati</taxon>
        <taxon>Pseudomonadota</taxon>
        <taxon>Alphaproteobacteria</taxon>
        <taxon>Rhodospirillales</taxon>
        <taxon>Azospirillaceae</taxon>
        <taxon>Skermanella</taxon>
    </lineage>
</organism>
<evidence type="ECO:0000256" key="1">
    <source>
        <dbReference type="ARBA" id="ARBA00006484"/>
    </source>
</evidence>
<keyword evidence="2" id="KW-0560">Oxidoreductase</keyword>
<dbReference type="Proteomes" id="UP000595197">
    <property type="component" value="Chromosome"/>
</dbReference>
<dbReference type="PROSITE" id="PS00061">
    <property type="entry name" value="ADH_SHORT"/>
    <property type="match status" value="1"/>
</dbReference>
<dbReference type="PRINTS" id="PR00080">
    <property type="entry name" value="SDRFAMILY"/>
</dbReference>
<dbReference type="RefSeq" id="WP_201080109.1">
    <property type="nucleotide sequence ID" value="NZ_CP067420.1"/>
</dbReference>
<dbReference type="EMBL" id="CP067420">
    <property type="protein sequence ID" value="QQP91808.1"/>
    <property type="molecule type" value="Genomic_DNA"/>
</dbReference>
<dbReference type="InterPro" id="IPR020904">
    <property type="entry name" value="Sc_DH/Rdtase_CS"/>
</dbReference>
<dbReference type="Gene3D" id="3.40.50.720">
    <property type="entry name" value="NAD(P)-binding Rossmann-like Domain"/>
    <property type="match status" value="1"/>
</dbReference>
<keyword evidence="6" id="KW-1185">Reference proteome</keyword>
<evidence type="ECO:0000259" key="4">
    <source>
        <dbReference type="SMART" id="SM00822"/>
    </source>
</evidence>
<dbReference type="SMART" id="SM00822">
    <property type="entry name" value="PKS_KR"/>
    <property type="match status" value="1"/>
</dbReference>
<dbReference type="PANTHER" id="PTHR44196">
    <property type="entry name" value="DEHYDROGENASE/REDUCTASE SDR FAMILY MEMBER 7B"/>
    <property type="match status" value="1"/>
</dbReference>
<dbReference type="InterPro" id="IPR057326">
    <property type="entry name" value="KR_dom"/>
</dbReference>
<evidence type="ECO:0000256" key="2">
    <source>
        <dbReference type="ARBA" id="ARBA00023002"/>
    </source>
</evidence>
<protein>
    <submittedName>
        <fullName evidence="5">SDR family NAD(P)-dependent oxidoreductase</fullName>
    </submittedName>
</protein>
<evidence type="ECO:0000313" key="5">
    <source>
        <dbReference type="EMBL" id="QQP91808.1"/>
    </source>
</evidence>
<feature type="domain" description="Ketoreductase" evidence="4">
    <location>
        <begin position="6"/>
        <end position="189"/>
    </location>
</feature>
<comment type="similarity">
    <text evidence="1 3">Belongs to the short-chain dehydrogenases/reductases (SDR) family.</text>
</comment>
<dbReference type="CDD" id="cd05233">
    <property type="entry name" value="SDR_c"/>
    <property type="match status" value="1"/>
</dbReference>
<dbReference type="PRINTS" id="PR00081">
    <property type="entry name" value="GDHRDH"/>
</dbReference>
<gene>
    <name evidence="5" type="ORF">IGS68_11640</name>
</gene>